<dbReference type="InterPro" id="IPR036188">
    <property type="entry name" value="FAD/NAD-bd_sf"/>
</dbReference>
<protein>
    <recommendedName>
        <fullName evidence="8">Adrenodoxin-NADP(+) reductase</fullName>
    </recommendedName>
</protein>
<dbReference type="SUPFAM" id="SSF51971">
    <property type="entry name" value="Nucleotide-binding domain"/>
    <property type="match status" value="1"/>
</dbReference>
<dbReference type="PANTHER" id="PTHR48467">
    <property type="entry name" value="GLUTAMATE SYNTHASE 1 [NADH], CHLOROPLASTIC-LIKE"/>
    <property type="match status" value="1"/>
</dbReference>
<keyword evidence="3" id="KW-0274">FAD</keyword>
<dbReference type="PRINTS" id="PR00419">
    <property type="entry name" value="ADXRDTASE"/>
</dbReference>
<keyword evidence="2" id="KW-0285">Flavoprotein</keyword>
<gene>
    <name evidence="6" type="ORF">PCOR1329_LOCUS21302</name>
</gene>
<comment type="cofactor">
    <cofactor evidence="1">
        <name>FAD</name>
        <dbReference type="ChEBI" id="CHEBI:57692"/>
    </cofactor>
</comment>
<dbReference type="PANTHER" id="PTHR48467:SF1">
    <property type="entry name" value="GLUTAMATE SYNTHASE 1 [NADH], CHLOROPLASTIC-LIKE"/>
    <property type="match status" value="1"/>
</dbReference>
<evidence type="ECO:0000256" key="2">
    <source>
        <dbReference type="ARBA" id="ARBA00022630"/>
    </source>
</evidence>
<keyword evidence="5" id="KW-0560">Oxidoreductase</keyword>
<comment type="caution">
    <text evidence="6">The sequence shown here is derived from an EMBL/GenBank/DDBJ whole genome shotgun (WGS) entry which is preliminary data.</text>
</comment>
<dbReference type="EMBL" id="CAUYUJ010007000">
    <property type="protein sequence ID" value="CAK0819275.1"/>
    <property type="molecule type" value="Genomic_DNA"/>
</dbReference>
<keyword evidence="7" id="KW-1185">Reference proteome</keyword>
<feature type="non-terminal residue" evidence="6">
    <location>
        <position position="1"/>
    </location>
</feature>
<dbReference type="InterPro" id="IPR055275">
    <property type="entry name" value="Ferredox_Rdtase"/>
</dbReference>
<accession>A0ABN9RKW3</accession>
<evidence type="ECO:0000313" key="7">
    <source>
        <dbReference type="Proteomes" id="UP001189429"/>
    </source>
</evidence>
<dbReference type="Gene3D" id="3.50.50.60">
    <property type="entry name" value="FAD/NAD(P)-binding domain"/>
    <property type="match status" value="1"/>
</dbReference>
<evidence type="ECO:0000256" key="3">
    <source>
        <dbReference type="ARBA" id="ARBA00022827"/>
    </source>
</evidence>
<name>A0ABN9RKW3_9DINO</name>
<evidence type="ECO:0008006" key="8">
    <source>
        <dbReference type="Google" id="ProtNLM"/>
    </source>
</evidence>
<dbReference type="Proteomes" id="UP001189429">
    <property type="component" value="Unassembled WGS sequence"/>
</dbReference>
<proteinExistence type="predicted"/>
<evidence type="ECO:0000256" key="5">
    <source>
        <dbReference type="ARBA" id="ARBA00023002"/>
    </source>
</evidence>
<evidence type="ECO:0000256" key="4">
    <source>
        <dbReference type="ARBA" id="ARBA00022857"/>
    </source>
</evidence>
<evidence type="ECO:0000256" key="1">
    <source>
        <dbReference type="ARBA" id="ARBA00001974"/>
    </source>
</evidence>
<reference evidence="6" key="1">
    <citation type="submission" date="2023-10" db="EMBL/GenBank/DDBJ databases">
        <authorList>
            <person name="Chen Y."/>
            <person name="Shah S."/>
            <person name="Dougan E. K."/>
            <person name="Thang M."/>
            <person name="Chan C."/>
        </authorList>
    </citation>
    <scope>NUCLEOTIDE SEQUENCE [LARGE SCALE GENOMIC DNA]</scope>
</reference>
<organism evidence="6 7">
    <name type="scientific">Prorocentrum cordatum</name>
    <dbReference type="NCBI Taxonomy" id="2364126"/>
    <lineage>
        <taxon>Eukaryota</taxon>
        <taxon>Sar</taxon>
        <taxon>Alveolata</taxon>
        <taxon>Dinophyceae</taxon>
        <taxon>Prorocentrales</taxon>
        <taxon>Prorocentraceae</taxon>
        <taxon>Prorocentrum</taxon>
    </lineage>
</organism>
<feature type="non-terminal residue" evidence="6">
    <location>
        <position position="119"/>
    </location>
</feature>
<sequence length="119" mass="12503">EVKNVINDFSETARSASFRFFGNVSVGGDVSMATLRRAYDAVVLCTGAEGERLLGIPGEDLHGVVGAPSFVKWYNGHPDYVGLDPPAPGETAVVLGQGNVALDIARLLARGESELSPTD</sequence>
<evidence type="ECO:0000313" key="6">
    <source>
        <dbReference type="EMBL" id="CAK0819275.1"/>
    </source>
</evidence>
<keyword evidence="4" id="KW-0521">NADP</keyword>